<dbReference type="Gene3D" id="2.30.29.30">
    <property type="entry name" value="Pleckstrin-homology domain (PH domain)/Phosphotyrosine-binding domain (PTB)"/>
    <property type="match status" value="1"/>
</dbReference>
<dbReference type="GO" id="GO:0072542">
    <property type="term" value="F:protein phosphatase activator activity"/>
    <property type="evidence" value="ECO:0007669"/>
    <property type="project" value="TreeGrafter"/>
</dbReference>
<dbReference type="PANTHER" id="PTHR23318:SF0">
    <property type="entry name" value="SERINE_THREONINE-PROTEIN PHOSPHATASE 4 REGULATORY SUBUNIT 3"/>
    <property type="match status" value="1"/>
</dbReference>
<dbReference type="SUPFAM" id="SSF50729">
    <property type="entry name" value="PH domain-like"/>
    <property type="match status" value="1"/>
</dbReference>
<feature type="domain" description="PP4R3 EVH1-like" evidence="6">
    <location>
        <begin position="5"/>
        <end position="101"/>
    </location>
</feature>
<keyword evidence="3" id="KW-0539">Nucleus</keyword>
<dbReference type="AlphaFoldDB" id="A0AAN9ZGE0"/>
<feature type="compositionally biased region" description="Basic and acidic residues" evidence="4">
    <location>
        <begin position="694"/>
        <end position="722"/>
    </location>
</feature>
<gene>
    <name evidence="7" type="ORF">R5R35_006232</name>
</gene>
<sequence length="766" mass="88668">MTETRKRVKVYVLNSERQWQDRGTGYVSTPYVKQLKGISLTVVSEIDGNQLLQVKIHPHVAYQKQQDTLIVWSENKDLDLALSFQEKPSCEEVWKIICQLQGKDSSVDVTQEIVEESEDDKFGFLSDSFPDIDLPFCELCSLKDISEIIASNMQIPVRREKLAAVIDSDGYIEKLLTLFRECEDLEYTEGLQYLHSIFNNIFLLNKSNLCEEMLQESNILDVIGCLEYDSNSSSPKRYRQTLKDLTNYKNVIPITNPELLNKIHHTYRIQFIQDIILPIPPITENNMFSAISNMLLVNKMDIVTWIQNDDAVLCQLFTLLNDKTTDKLKKRDLILFLRELFIFAQCLQSTERESFCKILTASGIFQTFETNFDNDDTRSRTALVDILNCFVEYSPSTVREYIIRKNGSDDLTFMNVLTSLVIHDKDVELGGASQIFCILKTLLDPENMLLSGNYCEKSEFLRFFYHKSANILFGPLLNCNINDPPPKTDYRTQQLLGLIVDFLSYCVENHTYHIQNFIIDNDLLKKALTLMKSEHMFVALGALKLLRKIVGQLDETYNNYVIKGNLVAPVVESLIKIKRNNILCSAILEMFHFINVEGSRRICMYVVDNFWHVLKELHYTKIFASLKMRSDSYREASKEKEKTSSETPHNTSTSRYRRDERDLEEEEEKWFDTDEVEETNSTRNERDDDGEEPLLEKKTSEESKDNKENTLQEKKNDKEQDRTSSSVTSHPITSGKLLCKRALVDYEGDSDDEDEDSPPIKRNKLS</sequence>
<evidence type="ECO:0000256" key="2">
    <source>
        <dbReference type="ARBA" id="ARBA00008809"/>
    </source>
</evidence>
<reference evidence="7 8" key="1">
    <citation type="submission" date="2024-03" db="EMBL/GenBank/DDBJ databases">
        <title>The genome assembly and annotation of the cricket Gryllus longicercus Weissman &amp; Gray.</title>
        <authorList>
            <person name="Szrajer S."/>
            <person name="Gray D."/>
            <person name="Ylla G."/>
        </authorList>
    </citation>
    <scope>NUCLEOTIDE SEQUENCE [LARGE SCALE GENOMIC DNA]</scope>
    <source>
        <strain evidence="7">DAG 2021-001</strain>
        <tissue evidence="7">Whole body minus gut</tissue>
    </source>
</reference>
<dbReference type="Pfam" id="PF22972">
    <property type="entry name" value="EVH1_PP4R3"/>
    <property type="match status" value="1"/>
</dbReference>
<dbReference type="GO" id="GO:0030289">
    <property type="term" value="C:protein phosphatase 4 complex"/>
    <property type="evidence" value="ECO:0007669"/>
    <property type="project" value="TreeGrafter"/>
</dbReference>
<dbReference type="InterPro" id="IPR006887">
    <property type="entry name" value="P4R3-like_central_dom"/>
</dbReference>
<evidence type="ECO:0000256" key="1">
    <source>
        <dbReference type="ARBA" id="ARBA00004123"/>
    </source>
</evidence>
<feature type="compositionally biased region" description="Acidic residues" evidence="4">
    <location>
        <begin position="662"/>
        <end position="678"/>
    </location>
</feature>
<dbReference type="GO" id="GO:0005654">
    <property type="term" value="C:nucleoplasm"/>
    <property type="evidence" value="ECO:0007669"/>
    <property type="project" value="TreeGrafter"/>
</dbReference>
<proteinExistence type="inferred from homology"/>
<evidence type="ECO:0000259" key="5">
    <source>
        <dbReference type="Pfam" id="PF04802"/>
    </source>
</evidence>
<organism evidence="7 8">
    <name type="scientific">Gryllus longicercus</name>
    <dbReference type="NCBI Taxonomy" id="2509291"/>
    <lineage>
        <taxon>Eukaryota</taxon>
        <taxon>Metazoa</taxon>
        <taxon>Ecdysozoa</taxon>
        <taxon>Arthropoda</taxon>
        <taxon>Hexapoda</taxon>
        <taxon>Insecta</taxon>
        <taxon>Pterygota</taxon>
        <taxon>Neoptera</taxon>
        <taxon>Polyneoptera</taxon>
        <taxon>Orthoptera</taxon>
        <taxon>Ensifera</taxon>
        <taxon>Gryllidea</taxon>
        <taxon>Grylloidea</taxon>
        <taxon>Gryllidae</taxon>
        <taxon>Gryllinae</taxon>
        <taxon>Gryllus</taxon>
    </lineage>
</organism>
<dbReference type="GO" id="GO:0006974">
    <property type="term" value="P:DNA damage response"/>
    <property type="evidence" value="ECO:0007669"/>
    <property type="project" value="TreeGrafter"/>
</dbReference>
<feature type="domain" description="Serine/threonine-protein phosphatase 4 regulatory subunit 3-like central" evidence="5">
    <location>
        <begin position="145"/>
        <end position="630"/>
    </location>
</feature>
<evidence type="ECO:0008006" key="9">
    <source>
        <dbReference type="Google" id="ProtNLM"/>
    </source>
</evidence>
<dbReference type="Proteomes" id="UP001378592">
    <property type="component" value="Unassembled WGS sequence"/>
</dbReference>
<dbReference type="Pfam" id="PF04802">
    <property type="entry name" value="PP4R3"/>
    <property type="match status" value="1"/>
</dbReference>
<evidence type="ECO:0000256" key="3">
    <source>
        <dbReference type="ARBA" id="ARBA00023242"/>
    </source>
</evidence>
<dbReference type="PANTHER" id="PTHR23318">
    <property type="entry name" value="ATP SYNTHASE GAMMA-RELATED"/>
    <property type="match status" value="1"/>
</dbReference>
<dbReference type="InterPro" id="IPR011993">
    <property type="entry name" value="PH-like_dom_sf"/>
</dbReference>
<evidence type="ECO:0000313" key="7">
    <source>
        <dbReference type="EMBL" id="KAK7874186.1"/>
    </source>
</evidence>
<accession>A0AAN9ZGE0</accession>
<evidence type="ECO:0000313" key="8">
    <source>
        <dbReference type="Proteomes" id="UP001378592"/>
    </source>
</evidence>
<keyword evidence="8" id="KW-1185">Reference proteome</keyword>
<dbReference type="SUPFAM" id="SSF48371">
    <property type="entry name" value="ARM repeat"/>
    <property type="match status" value="1"/>
</dbReference>
<evidence type="ECO:0000259" key="6">
    <source>
        <dbReference type="Pfam" id="PF22972"/>
    </source>
</evidence>
<comment type="subcellular location">
    <subcellularLocation>
        <location evidence="1">Nucleus</location>
    </subcellularLocation>
</comment>
<protein>
    <recommendedName>
        <fullName evidence="9">Serine/threonine-protein phosphatase 4 regulatory subunit 3-like central domain-containing protein</fullName>
    </recommendedName>
</protein>
<dbReference type="FunFam" id="2.30.29.30:FF:000051">
    <property type="entry name" value="Serine/threonine-protein phosphatase 4 regulatory subunit 3B"/>
    <property type="match status" value="1"/>
</dbReference>
<dbReference type="EMBL" id="JAZDUA010000004">
    <property type="protein sequence ID" value="KAK7874186.1"/>
    <property type="molecule type" value="Genomic_DNA"/>
</dbReference>
<dbReference type="InterPro" id="IPR051137">
    <property type="entry name" value="PP4R3-like"/>
</dbReference>
<dbReference type="InterPro" id="IPR055236">
    <property type="entry name" value="EVH1_PP4R3"/>
</dbReference>
<feature type="region of interest" description="Disordered" evidence="4">
    <location>
        <begin position="637"/>
        <end position="738"/>
    </location>
</feature>
<comment type="similarity">
    <text evidence="2">Belongs to the SMEK family.</text>
</comment>
<dbReference type="InterPro" id="IPR016024">
    <property type="entry name" value="ARM-type_fold"/>
</dbReference>
<comment type="caution">
    <text evidence="7">The sequence shown here is derived from an EMBL/GenBank/DDBJ whole genome shotgun (WGS) entry which is preliminary data.</text>
</comment>
<name>A0AAN9ZGE0_9ORTH</name>
<evidence type="ECO:0000256" key="4">
    <source>
        <dbReference type="SAM" id="MobiDB-lite"/>
    </source>
</evidence>
<feature type="compositionally biased region" description="Polar residues" evidence="4">
    <location>
        <begin position="723"/>
        <end position="732"/>
    </location>
</feature>